<proteinExistence type="predicted"/>
<reference evidence="1 2" key="1">
    <citation type="journal article" date="2021" name="Sci. Rep.">
        <title>Chromosome anchoring in Senegalese sole (Solea senegalensis) reveals sex-associated markers and genome rearrangements in flatfish.</title>
        <authorList>
            <person name="Guerrero-Cozar I."/>
            <person name="Gomez-Garrido J."/>
            <person name="Berbel C."/>
            <person name="Martinez-Blanch J.F."/>
            <person name="Alioto T."/>
            <person name="Claros M.G."/>
            <person name="Gagnaire P.A."/>
            <person name="Manchado M."/>
        </authorList>
    </citation>
    <scope>NUCLEOTIDE SEQUENCE [LARGE SCALE GENOMIC DNA]</scope>
    <source>
        <strain evidence="1">Sse05_10M</strain>
    </source>
</reference>
<protein>
    <submittedName>
        <fullName evidence="1">Uncharacterized protein</fullName>
    </submittedName>
</protein>
<evidence type="ECO:0000313" key="1">
    <source>
        <dbReference type="EMBL" id="KAG7493970.1"/>
    </source>
</evidence>
<gene>
    <name evidence="1" type="ORF">JOB18_019839</name>
</gene>
<accession>A0AAV6QLT8</accession>
<keyword evidence="2" id="KW-1185">Reference proteome</keyword>
<sequence>MRARTLVKRSVLERRVKCLSPRAETDFRRTWEPRRLPVTSKLAEQCHWFQPFAPIWSHKHEDTVILGHYAALRFFQTLRTIPARERVRFTTHQCQWDLYGPIDRHVSFDRCFKN</sequence>
<dbReference type="EMBL" id="JAGKHQ010000016">
    <property type="protein sequence ID" value="KAG7493970.1"/>
    <property type="molecule type" value="Genomic_DNA"/>
</dbReference>
<organism evidence="1 2">
    <name type="scientific">Solea senegalensis</name>
    <name type="common">Senegalese sole</name>
    <dbReference type="NCBI Taxonomy" id="28829"/>
    <lineage>
        <taxon>Eukaryota</taxon>
        <taxon>Metazoa</taxon>
        <taxon>Chordata</taxon>
        <taxon>Craniata</taxon>
        <taxon>Vertebrata</taxon>
        <taxon>Euteleostomi</taxon>
        <taxon>Actinopterygii</taxon>
        <taxon>Neopterygii</taxon>
        <taxon>Teleostei</taxon>
        <taxon>Neoteleostei</taxon>
        <taxon>Acanthomorphata</taxon>
        <taxon>Carangaria</taxon>
        <taxon>Pleuronectiformes</taxon>
        <taxon>Pleuronectoidei</taxon>
        <taxon>Soleidae</taxon>
        <taxon>Solea</taxon>
    </lineage>
</organism>
<comment type="caution">
    <text evidence="1">The sequence shown here is derived from an EMBL/GenBank/DDBJ whole genome shotgun (WGS) entry which is preliminary data.</text>
</comment>
<name>A0AAV6QLT8_SOLSE</name>
<evidence type="ECO:0000313" key="2">
    <source>
        <dbReference type="Proteomes" id="UP000693946"/>
    </source>
</evidence>
<dbReference type="Proteomes" id="UP000693946">
    <property type="component" value="Linkage Group LG4"/>
</dbReference>
<dbReference type="AlphaFoldDB" id="A0AAV6QLT8"/>